<dbReference type="EMBL" id="CP042905">
    <property type="protein sequence ID" value="QEE17086.1"/>
    <property type="molecule type" value="Genomic_DNA"/>
</dbReference>
<organism evidence="2 3">
    <name type="scientific">Promethearchaeum syntrophicum</name>
    <dbReference type="NCBI Taxonomy" id="2594042"/>
    <lineage>
        <taxon>Archaea</taxon>
        <taxon>Promethearchaeati</taxon>
        <taxon>Promethearchaeota</taxon>
        <taxon>Promethearchaeia</taxon>
        <taxon>Promethearchaeales</taxon>
        <taxon>Promethearchaeaceae</taxon>
        <taxon>Promethearchaeum</taxon>
    </lineage>
</organism>
<dbReference type="InterPro" id="IPR029062">
    <property type="entry name" value="Class_I_gatase-like"/>
</dbReference>
<proteinExistence type="predicted"/>
<dbReference type="Gene3D" id="3.40.50.880">
    <property type="match status" value="1"/>
</dbReference>
<dbReference type="InterPro" id="IPR025646">
    <property type="entry name" value="DUF4350"/>
</dbReference>
<feature type="domain" description="DUF4350" evidence="1">
    <location>
        <begin position="30"/>
        <end position="242"/>
    </location>
</feature>
<gene>
    <name evidence="2" type="ORF">DSAG12_02918</name>
</gene>
<dbReference type="GO" id="GO:0016740">
    <property type="term" value="F:transferase activity"/>
    <property type="evidence" value="ECO:0007669"/>
    <property type="project" value="UniProtKB-KW"/>
</dbReference>
<dbReference type="KEGG" id="psyt:DSAG12_02918"/>
<dbReference type="RefSeq" id="WP_147664004.1">
    <property type="nucleotide sequence ID" value="NZ_CP042905.2"/>
</dbReference>
<dbReference type="AlphaFoldDB" id="A0A5B9DEB3"/>
<accession>A0A5B9DEB3</accession>
<dbReference type="GeneID" id="41330896"/>
<sequence length="302" mass="34924">MASWSKRISLLVDTSHINLLTPEDPDFSYFFELLESYGYKVQVTDSKSKINAKTFDKIRTVIIGVPQNSYLLLDEITELLNFVRKGGSLFILHRYGGDFIQKTNLNELTSHFGIYFENSVVKDKENLGKEILPQITSFSSDNMMNDLHKLVFPGTCSLRLAKNAQLLCKSSKESWVEIFNSHKFEWDKYNSNETYSETYPVAAYAIYGQGRVICIGSSDFLTTEPIYGLNSLDNRKFCLNILKWLMNPVSQMEIGDWTLQQLGIISEDLLLLKSEIHQFHELMDLFDKRIRDLEFKIFAEKK</sequence>
<evidence type="ECO:0000313" key="2">
    <source>
        <dbReference type="EMBL" id="QEE17086.1"/>
    </source>
</evidence>
<dbReference type="SUPFAM" id="SSF52317">
    <property type="entry name" value="Class I glutamine amidotransferase-like"/>
    <property type="match status" value="1"/>
</dbReference>
<evidence type="ECO:0000313" key="3">
    <source>
        <dbReference type="Proteomes" id="UP000321408"/>
    </source>
</evidence>
<keyword evidence="3" id="KW-1185">Reference proteome</keyword>
<name>A0A5B9DEB3_9ARCH</name>
<evidence type="ECO:0000259" key="1">
    <source>
        <dbReference type="Pfam" id="PF14258"/>
    </source>
</evidence>
<reference evidence="2 3" key="2">
    <citation type="journal article" date="2024" name="Int. J. Syst. Evol. Microbiol.">
        <title>Promethearchaeum syntrophicum gen. nov., sp. nov., an anaerobic, obligately syntrophic archaeon, the first isolate of the lineage 'Asgard' archaea, and proposal of the new archaeal phylum Promethearchaeota phyl. nov. and kingdom Promethearchaeati regn. nov.</title>
        <authorList>
            <person name="Imachi H."/>
            <person name="Nobu M.K."/>
            <person name="Kato S."/>
            <person name="Takaki Y."/>
            <person name="Miyazaki M."/>
            <person name="Miyata M."/>
            <person name="Ogawara M."/>
            <person name="Saito Y."/>
            <person name="Sakai S."/>
            <person name="Tahara Y.O."/>
            <person name="Takano Y."/>
            <person name="Tasumi E."/>
            <person name="Uematsu K."/>
            <person name="Yoshimura T."/>
            <person name="Itoh T."/>
            <person name="Ohkuma M."/>
            <person name="Takai K."/>
        </authorList>
    </citation>
    <scope>NUCLEOTIDE SEQUENCE [LARGE SCALE GENOMIC DNA]</scope>
    <source>
        <strain evidence="2 3">MK-D1</strain>
    </source>
</reference>
<dbReference type="Proteomes" id="UP000321408">
    <property type="component" value="Chromosome"/>
</dbReference>
<reference evidence="2 3" key="1">
    <citation type="journal article" date="2020" name="Nature">
        <title>Isolation of an archaeon at the prokaryote-eukaryote interface.</title>
        <authorList>
            <person name="Imachi H."/>
            <person name="Nobu M.K."/>
            <person name="Nakahara N."/>
            <person name="Morono Y."/>
            <person name="Ogawara M."/>
            <person name="Takaki Y."/>
            <person name="Takano Y."/>
            <person name="Uematsu K."/>
            <person name="Ikuta T."/>
            <person name="Ito M."/>
            <person name="Matsui Y."/>
            <person name="Miyazaki M."/>
            <person name="Murata K."/>
            <person name="Saito Y."/>
            <person name="Sakai S."/>
            <person name="Song C."/>
            <person name="Tasumi E."/>
            <person name="Yamanaka Y."/>
            <person name="Yamaguchi T."/>
            <person name="Kamagata Y."/>
            <person name="Tamaki H."/>
            <person name="Takai K."/>
        </authorList>
    </citation>
    <scope>NUCLEOTIDE SEQUENCE [LARGE SCALE GENOMIC DNA]</scope>
    <source>
        <strain evidence="2 3">MK-D1</strain>
    </source>
</reference>
<protein>
    <submittedName>
        <fullName evidence="2">DUF4350 domain-containing protein</fullName>
    </submittedName>
</protein>
<dbReference type="Pfam" id="PF14258">
    <property type="entry name" value="DUF4350"/>
    <property type="match status" value="1"/>
</dbReference>